<dbReference type="Proteomes" id="UP000249886">
    <property type="component" value="Unassembled WGS sequence"/>
</dbReference>
<evidence type="ECO:0000313" key="3">
    <source>
        <dbReference type="EMBL" id="SPW24226.1"/>
    </source>
</evidence>
<sequence length="492" mass="52512">MSDTTMMQVINPRTGSVCATVPACSAAKTLAAIQDARAAQAAWAARPVVERAKILMRIHDAVLQHRDELLDIIQLETGKNRASALDEVMDVAINARYYARHAARLLRPRRVRGALPVMTRTTVVREPRGVVGIIAPWNYPLTLTLSDALPALVAGNTVVVKPDAQTPLSALLGEQILRESGVPSNVFQVLPGTGAVVGTAIAENADYVMFTGSTVTGQQLAERTGRRLVGFSGELGGKNPMIVTQDANIRSAVTGAITGCFSNSGQLCVSIERILVDKAIATQFTNRLVNRIEKLNIGTGGWAEDMGSLISPAHVTHVCQLVDDAVNRGATLLTGGPRPDLGPSFLAPILLNDVPPEAALYREEVFGPVVYIETVNNETEAIAKANDSNYGLAASIFAKPVTARRIARQLHAGSVNINEGFAAAFGSVAAPMGGMKHSGMGRRHGVTGLLKYTEPKTIAEQRIMPIAGPCLLPRRLYAATMTKMLRLGKYFL</sequence>
<dbReference type="Pfam" id="PF00171">
    <property type="entry name" value="Aldedh"/>
    <property type="match status" value="1"/>
</dbReference>
<evidence type="ECO:0000259" key="2">
    <source>
        <dbReference type="Pfam" id="PF00171"/>
    </source>
</evidence>
<dbReference type="Gene3D" id="3.40.309.10">
    <property type="entry name" value="Aldehyde Dehydrogenase, Chain A, domain 2"/>
    <property type="match status" value="1"/>
</dbReference>
<dbReference type="InterPro" id="IPR016163">
    <property type="entry name" value="Ald_DH_C"/>
</dbReference>
<dbReference type="InterPro" id="IPR016161">
    <property type="entry name" value="Ald_DH/histidinol_DH"/>
</dbReference>
<gene>
    <name evidence="3" type="primary">gabD2</name>
    <name evidence="3" type="ORF">NCTC10254_00596</name>
</gene>
<dbReference type="NCBIfam" id="NF006916">
    <property type="entry name" value="PRK09407.1"/>
    <property type="match status" value="1"/>
</dbReference>
<dbReference type="InterPro" id="IPR016162">
    <property type="entry name" value="Ald_DH_N"/>
</dbReference>
<evidence type="ECO:0000256" key="1">
    <source>
        <dbReference type="ARBA" id="ARBA00023002"/>
    </source>
</evidence>
<organism evidence="3 4">
    <name type="scientific">Corynebacterium matruchotii</name>
    <dbReference type="NCBI Taxonomy" id="43768"/>
    <lineage>
        <taxon>Bacteria</taxon>
        <taxon>Bacillati</taxon>
        <taxon>Actinomycetota</taxon>
        <taxon>Actinomycetes</taxon>
        <taxon>Mycobacteriales</taxon>
        <taxon>Corynebacteriaceae</taxon>
        <taxon>Corynebacterium</taxon>
    </lineage>
</organism>
<dbReference type="EC" id="1.2.1.79" evidence="3"/>
<evidence type="ECO:0000313" key="4">
    <source>
        <dbReference type="Proteomes" id="UP000249886"/>
    </source>
</evidence>
<accession>A0A3S5BN74</accession>
<name>A0A3S5BN74_9CORY</name>
<dbReference type="PANTHER" id="PTHR11699">
    <property type="entry name" value="ALDEHYDE DEHYDROGENASE-RELATED"/>
    <property type="match status" value="1"/>
</dbReference>
<dbReference type="Gene3D" id="3.40.605.10">
    <property type="entry name" value="Aldehyde Dehydrogenase, Chain A, domain 1"/>
    <property type="match status" value="1"/>
</dbReference>
<dbReference type="SUPFAM" id="SSF53720">
    <property type="entry name" value="ALDH-like"/>
    <property type="match status" value="1"/>
</dbReference>
<reference evidence="3 4" key="1">
    <citation type="submission" date="2018-06" db="EMBL/GenBank/DDBJ databases">
        <authorList>
            <consortium name="Pathogen Informatics"/>
            <person name="Doyle S."/>
        </authorList>
    </citation>
    <scope>NUCLEOTIDE SEQUENCE [LARGE SCALE GENOMIC DNA]</scope>
    <source>
        <strain evidence="3 4">NCTC10254</strain>
    </source>
</reference>
<comment type="caution">
    <text evidence="3">The sequence shown here is derived from an EMBL/GenBank/DDBJ whole genome shotgun (WGS) entry which is preliminary data.</text>
</comment>
<proteinExistence type="predicted"/>
<dbReference type="GeneID" id="84572980"/>
<protein>
    <submittedName>
        <fullName evidence="3">Succinic semialdehyde dehydrogenase</fullName>
        <ecNumber evidence="3">1.2.1.79</ecNumber>
    </submittedName>
</protein>
<dbReference type="AlphaFoldDB" id="A0A3S5BN74"/>
<feature type="domain" description="Aldehyde dehydrogenase" evidence="2">
    <location>
        <begin position="4"/>
        <end position="458"/>
    </location>
</feature>
<keyword evidence="1 3" id="KW-0560">Oxidoreductase</keyword>
<dbReference type="GO" id="GO:0036243">
    <property type="term" value="F:succinate-semialdehyde dehydrogenase (NADP+) activity"/>
    <property type="evidence" value="ECO:0007669"/>
    <property type="project" value="UniProtKB-EC"/>
</dbReference>
<dbReference type="InterPro" id="IPR015590">
    <property type="entry name" value="Aldehyde_DH_dom"/>
</dbReference>
<dbReference type="RefSeq" id="WP_005524249.1">
    <property type="nucleotide sequence ID" value="NZ_CAUQUT010000001.1"/>
</dbReference>
<dbReference type="EMBL" id="UARK01000001">
    <property type="protein sequence ID" value="SPW24226.1"/>
    <property type="molecule type" value="Genomic_DNA"/>
</dbReference>